<dbReference type="EnsemblPlants" id="EMT12105">
    <property type="protein sequence ID" value="EMT12105"/>
    <property type="gene ID" value="F775_14411"/>
</dbReference>
<protein>
    <submittedName>
        <fullName evidence="1">Uncharacterized protein</fullName>
    </submittedName>
</protein>
<accession>M8BEI0</accession>
<sequence length="65" mass="6666">MAARVLKLAAVVLLAALCAAALAPVASGQQMDALAACIEGCECVPCPEGQFLIEMFKPYSGLLVN</sequence>
<reference evidence="1" key="1">
    <citation type="submission" date="2015-06" db="UniProtKB">
        <authorList>
            <consortium name="EnsemblPlants"/>
        </authorList>
    </citation>
    <scope>IDENTIFICATION</scope>
</reference>
<evidence type="ECO:0000313" key="1">
    <source>
        <dbReference type="EnsemblPlants" id="EMT12105"/>
    </source>
</evidence>
<proteinExistence type="predicted"/>
<organism evidence="1">
    <name type="scientific">Aegilops tauschii</name>
    <name type="common">Tausch's goatgrass</name>
    <name type="synonym">Aegilops squarrosa</name>
    <dbReference type="NCBI Taxonomy" id="37682"/>
    <lineage>
        <taxon>Eukaryota</taxon>
        <taxon>Viridiplantae</taxon>
        <taxon>Streptophyta</taxon>
        <taxon>Embryophyta</taxon>
        <taxon>Tracheophyta</taxon>
        <taxon>Spermatophyta</taxon>
        <taxon>Magnoliopsida</taxon>
        <taxon>Liliopsida</taxon>
        <taxon>Poales</taxon>
        <taxon>Poaceae</taxon>
        <taxon>BOP clade</taxon>
        <taxon>Pooideae</taxon>
        <taxon>Triticodae</taxon>
        <taxon>Triticeae</taxon>
        <taxon>Triticinae</taxon>
        <taxon>Aegilops</taxon>
    </lineage>
</organism>
<dbReference type="AlphaFoldDB" id="M8BEI0"/>
<name>M8BEI0_AEGTA</name>